<gene>
    <name evidence="1" type="ORF">BN2614_LOCUS4</name>
</gene>
<organism evidence="1 2">
    <name type="scientific">Gulo gulo</name>
    <name type="common">Wolverine</name>
    <name type="synonym">Gluton</name>
    <dbReference type="NCBI Taxonomy" id="48420"/>
    <lineage>
        <taxon>Eukaryota</taxon>
        <taxon>Metazoa</taxon>
        <taxon>Chordata</taxon>
        <taxon>Craniata</taxon>
        <taxon>Vertebrata</taxon>
        <taxon>Euteleostomi</taxon>
        <taxon>Mammalia</taxon>
        <taxon>Eutheria</taxon>
        <taxon>Laurasiatheria</taxon>
        <taxon>Carnivora</taxon>
        <taxon>Caniformia</taxon>
        <taxon>Musteloidea</taxon>
        <taxon>Mustelidae</taxon>
        <taxon>Guloninae</taxon>
        <taxon>Gulo</taxon>
    </lineage>
</organism>
<proteinExistence type="predicted"/>
<sequence>MWPRKINPIFDENDELIENAKHKKENELIAKREKLILEIEKESRHMEEFTEFAELDRMQQV</sequence>
<reference evidence="1 2" key="1">
    <citation type="submission" date="2018-10" db="EMBL/GenBank/DDBJ databases">
        <authorList>
            <person name="Ekblom R."/>
            <person name="Jareborg N."/>
        </authorList>
    </citation>
    <scope>NUCLEOTIDE SEQUENCE [LARGE SCALE GENOMIC DNA]</scope>
    <source>
        <tissue evidence="1">Muscle</tissue>
    </source>
</reference>
<keyword evidence="2" id="KW-1185">Reference proteome</keyword>
<name>A0A9X9LZH7_GULGU</name>
<protein>
    <submittedName>
        <fullName evidence="1">Uncharacterized protein</fullName>
    </submittedName>
</protein>
<dbReference type="EMBL" id="CYRY02031308">
    <property type="protein sequence ID" value="VCX05424.1"/>
    <property type="molecule type" value="Genomic_DNA"/>
</dbReference>
<evidence type="ECO:0000313" key="2">
    <source>
        <dbReference type="Proteomes" id="UP000269945"/>
    </source>
</evidence>
<dbReference type="AlphaFoldDB" id="A0A9X9LZH7"/>
<evidence type="ECO:0000313" key="1">
    <source>
        <dbReference type="EMBL" id="VCX05424.1"/>
    </source>
</evidence>
<comment type="caution">
    <text evidence="1">The sequence shown here is derived from an EMBL/GenBank/DDBJ whole genome shotgun (WGS) entry which is preliminary data.</text>
</comment>
<accession>A0A9X9LZH7</accession>
<dbReference type="Proteomes" id="UP000269945">
    <property type="component" value="Unassembled WGS sequence"/>
</dbReference>